<dbReference type="GO" id="GO:0005737">
    <property type="term" value="C:cytoplasm"/>
    <property type="evidence" value="ECO:0007669"/>
    <property type="project" value="UniProtKB-ARBA"/>
</dbReference>
<dbReference type="PANTHER" id="PTHR11758">
    <property type="entry name" value="40S RIBOSOMAL PROTEIN S15A"/>
    <property type="match status" value="1"/>
</dbReference>
<comment type="caution">
    <text evidence="10">The sequence shown here is derived from an EMBL/GenBank/DDBJ whole genome shotgun (WGS) entry which is preliminary data.</text>
</comment>
<keyword evidence="4 8" id="KW-0689">Ribosomal protein</keyword>
<protein>
    <recommendedName>
        <fullName evidence="6 8">Small ribosomal subunit protein uS8</fullName>
    </recommendedName>
</protein>
<dbReference type="GO" id="GO:0019843">
    <property type="term" value="F:rRNA binding"/>
    <property type="evidence" value="ECO:0007669"/>
    <property type="project" value="UniProtKB-UniRule"/>
</dbReference>
<evidence type="ECO:0000256" key="4">
    <source>
        <dbReference type="ARBA" id="ARBA00022980"/>
    </source>
</evidence>
<evidence type="ECO:0000313" key="10">
    <source>
        <dbReference type="EMBL" id="EPX84240.1"/>
    </source>
</evidence>
<evidence type="ECO:0000256" key="9">
    <source>
        <dbReference type="RuleBase" id="RU003660"/>
    </source>
</evidence>
<dbReference type="OrthoDB" id="9802617at2"/>
<dbReference type="Gene3D" id="3.30.1370.30">
    <property type="match status" value="1"/>
</dbReference>
<dbReference type="RefSeq" id="WP_021098532.1">
    <property type="nucleotide sequence ID" value="NZ_KE557322.1"/>
</dbReference>
<organism evidence="10 11">
    <name type="scientific">Rubellimicrobium thermophilum DSM 16684</name>
    <dbReference type="NCBI Taxonomy" id="1123069"/>
    <lineage>
        <taxon>Bacteria</taxon>
        <taxon>Pseudomonadati</taxon>
        <taxon>Pseudomonadota</taxon>
        <taxon>Alphaproteobacteria</taxon>
        <taxon>Rhodobacterales</taxon>
        <taxon>Roseobacteraceae</taxon>
        <taxon>Rubellimicrobium</taxon>
    </lineage>
</organism>
<comment type="similarity">
    <text evidence="1 8 9">Belongs to the universal ribosomal protein uS8 family.</text>
</comment>
<dbReference type="Proteomes" id="UP000015346">
    <property type="component" value="Unassembled WGS sequence"/>
</dbReference>
<dbReference type="HAMAP" id="MF_01302_B">
    <property type="entry name" value="Ribosomal_uS8_B"/>
    <property type="match status" value="1"/>
</dbReference>
<dbReference type="EMBL" id="AOLV01000028">
    <property type="protein sequence ID" value="EPX84240.1"/>
    <property type="molecule type" value="Genomic_DNA"/>
</dbReference>
<dbReference type="Gene3D" id="3.30.1490.10">
    <property type="match status" value="1"/>
</dbReference>
<evidence type="ECO:0000256" key="3">
    <source>
        <dbReference type="ARBA" id="ARBA00022884"/>
    </source>
</evidence>
<keyword evidence="11" id="KW-1185">Reference proteome</keyword>
<dbReference type="FunFam" id="3.30.1370.30:FF:000002">
    <property type="entry name" value="30S ribosomal protein S8"/>
    <property type="match status" value="1"/>
</dbReference>
<evidence type="ECO:0000256" key="6">
    <source>
        <dbReference type="ARBA" id="ARBA00035258"/>
    </source>
</evidence>
<dbReference type="HOGENOM" id="CLU_098428_0_0_5"/>
<evidence type="ECO:0000313" key="11">
    <source>
        <dbReference type="Proteomes" id="UP000015346"/>
    </source>
</evidence>
<dbReference type="FunFam" id="3.30.1490.10:FF:000001">
    <property type="entry name" value="30S ribosomal protein S8"/>
    <property type="match status" value="1"/>
</dbReference>
<evidence type="ECO:0000256" key="7">
    <source>
        <dbReference type="ARBA" id="ARBA00046740"/>
    </source>
</evidence>
<dbReference type="PATRIC" id="fig|1123069.3.peg.2431"/>
<dbReference type="GO" id="GO:0005840">
    <property type="term" value="C:ribosome"/>
    <property type="evidence" value="ECO:0007669"/>
    <property type="project" value="UniProtKB-KW"/>
</dbReference>
<evidence type="ECO:0000256" key="8">
    <source>
        <dbReference type="HAMAP-Rule" id="MF_01302"/>
    </source>
</evidence>
<sequence length="130" mass="14356">MNDPIGDMLTRIRNAQARGKADVVTPASKLRAWILDVLRDEGYIRGYEQITDRNGHPALRIELKYFDGAPVIREIRRISKPGRRVYMGVRDIPQVRGGLGVSIVSTPKGVMSDAHARAANVGGEVICTVF</sequence>
<evidence type="ECO:0000256" key="5">
    <source>
        <dbReference type="ARBA" id="ARBA00023274"/>
    </source>
</evidence>
<dbReference type="InterPro" id="IPR035987">
    <property type="entry name" value="Ribosomal_uS8_sf"/>
</dbReference>
<dbReference type="Pfam" id="PF00410">
    <property type="entry name" value="Ribosomal_S8"/>
    <property type="match status" value="1"/>
</dbReference>
<dbReference type="GO" id="GO:1990904">
    <property type="term" value="C:ribonucleoprotein complex"/>
    <property type="evidence" value="ECO:0007669"/>
    <property type="project" value="UniProtKB-KW"/>
</dbReference>
<dbReference type="SUPFAM" id="SSF56047">
    <property type="entry name" value="Ribosomal protein S8"/>
    <property type="match status" value="1"/>
</dbReference>
<accession>S9S1Y5</accession>
<name>S9S1Y5_9RHOB</name>
<dbReference type="AlphaFoldDB" id="S9S1Y5"/>
<dbReference type="GO" id="GO:0003735">
    <property type="term" value="F:structural constituent of ribosome"/>
    <property type="evidence" value="ECO:0007669"/>
    <property type="project" value="InterPro"/>
</dbReference>
<comment type="function">
    <text evidence="8">One of the primary rRNA binding proteins, it binds directly to 16S rRNA central domain where it helps coordinate assembly of the platform of the 30S subunit.</text>
</comment>
<dbReference type="PROSITE" id="PS00053">
    <property type="entry name" value="RIBOSOMAL_S8"/>
    <property type="match status" value="1"/>
</dbReference>
<reference evidence="10 11" key="1">
    <citation type="journal article" date="2013" name="Stand. Genomic Sci.">
        <title>Genome sequence of the reddish-pigmented Rubellimicrobium thermophilum type strain (DSM 16684(T)), a member of the Roseobacter clade.</title>
        <authorList>
            <person name="Fiebig A."/>
            <person name="Riedel T."/>
            <person name="Gronow S."/>
            <person name="Petersen J."/>
            <person name="Klenk H.P."/>
            <person name="Goker M."/>
        </authorList>
    </citation>
    <scope>NUCLEOTIDE SEQUENCE [LARGE SCALE GENOMIC DNA]</scope>
    <source>
        <strain evidence="10 11">DSM 16684</strain>
    </source>
</reference>
<evidence type="ECO:0000256" key="2">
    <source>
        <dbReference type="ARBA" id="ARBA00022730"/>
    </source>
</evidence>
<keyword evidence="5 8" id="KW-0687">Ribonucleoprotein</keyword>
<proteinExistence type="inferred from homology"/>
<dbReference type="STRING" id="1123069.ruthe_02452"/>
<dbReference type="GO" id="GO:0006412">
    <property type="term" value="P:translation"/>
    <property type="evidence" value="ECO:0007669"/>
    <property type="project" value="UniProtKB-UniRule"/>
</dbReference>
<dbReference type="InterPro" id="IPR000630">
    <property type="entry name" value="Ribosomal_uS8"/>
</dbReference>
<evidence type="ECO:0000256" key="1">
    <source>
        <dbReference type="ARBA" id="ARBA00006471"/>
    </source>
</evidence>
<keyword evidence="2 8" id="KW-0699">rRNA-binding</keyword>
<dbReference type="InterPro" id="IPR047863">
    <property type="entry name" value="Ribosomal_uS8_CS"/>
</dbReference>
<keyword evidence="3 8" id="KW-0694">RNA-binding</keyword>
<comment type="subunit">
    <text evidence="7 8">Part of the 30S ribosomal subunit. Contacts proteins S5 and S12.</text>
</comment>
<dbReference type="NCBIfam" id="NF001109">
    <property type="entry name" value="PRK00136.1"/>
    <property type="match status" value="1"/>
</dbReference>
<gene>
    <name evidence="8" type="primary">rpsH</name>
    <name evidence="10" type="ORF">ruthe_02452</name>
</gene>